<keyword evidence="2" id="KW-1185">Reference proteome</keyword>
<dbReference type="AlphaFoldDB" id="A0A328BR32"/>
<dbReference type="OrthoDB" id="9783269at2"/>
<sequence length="207" mass="22992">MEQTCRRGGGCVDSGAEPVELILIRHGLPERRDDTSDPPLSDRGHDQARRVAAWLEAEPIHAVYASTMLRARQTAEPFAARAGHQVTCHDGICEFDRESGAYIPMETLKREDRAAWLRMATGEHSVDIGTFQKAVVDTLDGIIDAHPGQRVAVFCHGGVINVWSAHVLGMPARLFFEPDYTSIHRFMCARTGQRNVLALNERAHLRA</sequence>
<dbReference type="GO" id="GO:0005737">
    <property type="term" value="C:cytoplasm"/>
    <property type="evidence" value="ECO:0007669"/>
    <property type="project" value="TreeGrafter"/>
</dbReference>
<dbReference type="Pfam" id="PF00300">
    <property type="entry name" value="His_Phos_1"/>
    <property type="match status" value="1"/>
</dbReference>
<dbReference type="SMART" id="SM00855">
    <property type="entry name" value="PGAM"/>
    <property type="match status" value="1"/>
</dbReference>
<gene>
    <name evidence="1" type="ORF">DJ019_03835</name>
</gene>
<dbReference type="Gene3D" id="3.40.50.1240">
    <property type="entry name" value="Phosphoglycerate mutase-like"/>
    <property type="match status" value="1"/>
</dbReference>
<evidence type="ECO:0000313" key="1">
    <source>
        <dbReference type="EMBL" id="RAK69145.1"/>
    </source>
</evidence>
<dbReference type="SUPFAM" id="SSF53254">
    <property type="entry name" value="Phosphoglycerate mutase-like"/>
    <property type="match status" value="1"/>
</dbReference>
<dbReference type="PANTHER" id="PTHR48100">
    <property type="entry name" value="BROAD-SPECIFICITY PHOSPHATASE YOR283W-RELATED"/>
    <property type="match status" value="1"/>
</dbReference>
<comment type="caution">
    <text evidence="1">The sequence shown here is derived from an EMBL/GenBank/DDBJ whole genome shotgun (WGS) entry which is preliminary data.</text>
</comment>
<dbReference type="Proteomes" id="UP000249524">
    <property type="component" value="Unassembled WGS sequence"/>
</dbReference>
<reference evidence="1 2" key="1">
    <citation type="submission" date="2018-05" db="EMBL/GenBank/DDBJ databases">
        <authorList>
            <person name="Lanie J.A."/>
            <person name="Ng W.-L."/>
            <person name="Kazmierczak K.M."/>
            <person name="Andrzejewski T.M."/>
            <person name="Davidsen T.M."/>
            <person name="Wayne K.J."/>
            <person name="Tettelin H."/>
            <person name="Glass J.I."/>
            <person name="Rusch D."/>
            <person name="Podicherti R."/>
            <person name="Tsui H.-C.T."/>
            <person name="Winkler M.E."/>
        </authorList>
    </citation>
    <scope>NUCLEOTIDE SEQUENCE [LARGE SCALE GENOMIC DNA]</scope>
    <source>
        <strain evidence="1 2">BUT-10</strain>
    </source>
</reference>
<dbReference type="InterPro" id="IPR013078">
    <property type="entry name" value="His_Pase_superF_clade-1"/>
</dbReference>
<name>A0A328BR32_9CAUL</name>
<dbReference type="InterPro" id="IPR050275">
    <property type="entry name" value="PGM_Phosphatase"/>
</dbReference>
<dbReference type="GO" id="GO:0016791">
    <property type="term" value="F:phosphatase activity"/>
    <property type="evidence" value="ECO:0007669"/>
    <property type="project" value="TreeGrafter"/>
</dbReference>
<dbReference type="EMBL" id="QFYS01000001">
    <property type="protein sequence ID" value="RAK69145.1"/>
    <property type="molecule type" value="Genomic_DNA"/>
</dbReference>
<protein>
    <submittedName>
        <fullName evidence="1">Histidine phosphatase family protein</fullName>
    </submittedName>
</protein>
<proteinExistence type="predicted"/>
<dbReference type="PANTHER" id="PTHR48100:SF1">
    <property type="entry name" value="HISTIDINE PHOSPHATASE FAMILY PROTEIN-RELATED"/>
    <property type="match status" value="1"/>
</dbReference>
<evidence type="ECO:0000313" key="2">
    <source>
        <dbReference type="Proteomes" id="UP000249524"/>
    </source>
</evidence>
<accession>A0A328BR32</accession>
<dbReference type="CDD" id="cd07067">
    <property type="entry name" value="HP_PGM_like"/>
    <property type="match status" value="1"/>
</dbReference>
<organism evidence="1 2">
    <name type="scientific">Phenylobacterium kunshanense</name>
    <dbReference type="NCBI Taxonomy" id="1445034"/>
    <lineage>
        <taxon>Bacteria</taxon>
        <taxon>Pseudomonadati</taxon>
        <taxon>Pseudomonadota</taxon>
        <taxon>Alphaproteobacteria</taxon>
        <taxon>Caulobacterales</taxon>
        <taxon>Caulobacteraceae</taxon>
        <taxon>Phenylobacterium</taxon>
    </lineage>
</organism>
<dbReference type="InterPro" id="IPR029033">
    <property type="entry name" value="His_PPase_superfam"/>
</dbReference>